<sequence>MNDFKDINFIKQQIILQEDSNQDEDNSKLLINDINDVSDILTSNEYHYHYNIDYLYREIIADENSNNNAITDYDAIIAKYSNYIDENRNKNNNDDNINLNILIISIIDHLKYIKTSIETNNEYLVKHICLETLYKNIILKIDSFLNNFLIDSISLINLTEYSKKIDVDVEKELTMIQNDMSELKKYILNSVSYDTSINIKDYPFIYKYLQ</sequence>
<accession>A0A1B7THN3</accession>
<name>A0A1B7THN3_9ASCO</name>
<keyword evidence="2" id="KW-1185">Reference proteome</keyword>
<reference evidence="2" key="1">
    <citation type="journal article" date="2016" name="Proc. Natl. Acad. Sci. U.S.A.">
        <title>Comparative genomics of biotechnologically important yeasts.</title>
        <authorList>
            <person name="Riley R."/>
            <person name="Haridas S."/>
            <person name="Wolfe K.H."/>
            <person name="Lopes M.R."/>
            <person name="Hittinger C.T."/>
            <person name="Goeker M."/>
            <person name="Salamov A.A."/>
            <person name="Wisecaver J.H."/>
            <person name="Long T.M."/>
            <person name="Calvey C.H."/>
            <person name="Aerts A.L."/>
            <person name="Barry K.W."/>
            <person name="Choi C."/>
            <person name="Clum A."/>
            <person name="Coughlan A.Y."/>
            <person name="Deshpande S."/>
            <person name="Douglass A.P."/>
            <person name="Hanson S.J."/>
            <person name="Klenk H.-P."/>
            <person name="LaButti K.M."/>
            <person name="Lapidus A."/>
            <person name="Lindquist E.A."/>
            <person name="Lipzen A.M."/>
            <person name="Meier-Kolthoff J.P."/>
            <person name="Ohm R.A."/>
            <person name="Otillar R.P."/>
            <person name="Pangilinan J.L."/>
            <person name="Peng Y."/>
            <person name="Rokas A."/>
            <person name="Rosa C.A."/>
            <person name="Scheuner C."/>
            <person name="Sibirny A.A."/>
            <person name="Slot J.C."/>
            <person name="Stielow J.B."/>
            <person name="Sun H."/>
            <person name="Kurtzman C.P."/>
            <person name="Blackwell M."/>
            <person name="Grigoriev I.V."/>
            <person name="Jeffries T.W."/>
        </authorList>
    </citation>
    <scope>NUCLEOTIDE SEQUENCE [LARGE SCALE GENOMIC DNA]</scope>
    <source>
        <strain evidence="2">NRRL Y-1626</strain>
    </source>
</reference>
<comment type="caution">
    <text evidence="1">The sequence shown here is derived from an EMBL/GenBank/DDBJ whole genome shotgun (WGS) entry which is preliminary data.</text>
</comment>
<proteinExistence type="predicted"/>
<dbReference type="EMBL" id="LXPE01000004">
    <property type="protein sequence ID" value="OBA28249.1"/>
    <property type="molecule type" value="Genomic_DNA"/>
</dbReference>
<evidence type="ECO:0000313" key="2">
    <source>
        <dbReference type="Proteomes" id="UP000092321"/>
    </source>
</evidence>
<gene>
    <name evidence="1" type="ORF">HANVADRAFT_51576</name>
</gene>
<organism evidence="1 2">
    <name type="scientific">Hanseniaspora valbyensis NRRL Y-1626</name>
    <dbReference type="NCBI Taxonomy" id="766949"/>
    <lineage>
        <taxon>Eukaryota</taxon>
        <taxon>Fungi</taxon>
        <taxon>Dikarya</taxon>
        <taxon>Ascomycota</taxon>
        <taxon>Saccharomycotina</taxon>
        <taxon>Saccharomycetes</taxon>
        <taxon>Saccharomycodales</taxon>
        <taxon>Saccharomycodaceae</taxon>
        <taxon>Hanseniaspora</taxon>
    </lineage>
</organism>
<protein>
    <submittedName>
        <fullName evidence="1">Uncharacterized protein</fullName>
    </submittedName>
</protein>
<evidence type="ECO:0000313" key="1">
    <source>
        <dbReference type="EMBL" id="OBA28249.1"/>
    </source>
</evidence>
<dbReference type="Proteomes" id="UP000092321">
    <property type="component" value="Unassembled WGS sequence"/>
</dbReference>
<dbReference type="AlphaFoldDB" id="A0A1B7THN3"/>